<dbReference type="CDD" id="cd04301">
    <property type="entry name" value="NAT_SF"/>
    <property type="match status" value="1"/>
</dbReference>
<dbReference type="PANTHER" id="PTHR43415:SF3">
    <property type="entry name" value="GNAT-FAMILY ACETYLTRANSFERASE"/>
    <property type="match status" value="1"/>
</dbReference>
<protein>
    <submittedName>
        <fullName evidence="2">GNAT family N-acetyltransferase</fullName>
        <ecNumber evidence="2">2.3.1.-</ecNumber>
    </submittedName>
    <submittedName>
        <fullName evidence="3">L-amino acid N-acyltransferase YncA</fullName>
    </submittedName>
</protein>
<dbReference type="Gene3D" id="3.40.630.30">
    <property type="match status" value="1"/>
</dbReference>
<reference evidence="2 5" key="2">
    <citation type="submission" date="2021-06" db="EMBL/GenBank/DDBJ databases">
        <title>Whole genome sequence of Paenibacillus sophorae DSM23020 for comparative genomics.</title>
        <authorList>
            <person name="Kim M.-J."/>
            <person name="Lee G."/>
            <person name="Shin J.-H."/>
        </authorList>
    </citation>
    <scope>NUCLEOTIDE SEQUENCE [LARGE SCALE GENOMIC DNA]</scope>
    <source>
        <strain evidence="2 5">DSM 23020</strain>
    </source>
</reference>
<name>A0A1H8NLW7_9BACL</name>
<feature type="domain" description="N-acetyltransferase" evidence="1">
    <location>
        <begin position="18"/>
        <end position="185"/>
    </location>
</feature>
<dbReference type="OrthoDB" id="948250at2"/>
<dbReference type="Proteomes" id="UP000683429">
    <property type="component" value="Chromosome"/>
</dbReference>
<dbReference type="Pfam" id="PF00583">
    <property type="entry name" value="Acetyltransf_1"/>
    <property type="match status" value="1"/>
</dbReference>
<dbReference type="RefSeq" id="WP_051500668.1">
    <property type="nucleotide sequence ID" value="NZ_CP076607.1"/>
</dbReference>
<keyword evidence="3" id="KW-0012">Acyltransferase</keyword>
<dbReference type="PROSITE" id="PS51186">
    <property type="entry name" value="GNAT"/>
    <property type="match status" value="1"/>
</dbReference>
<gene>
    <name evidence="2" type="ORF">KP014_21890</name>
    <name evidence="3" type="ORF">SAMN04487895_106306</name>
</gene>
<organism evidence="3 4">
    <name type="scientific">Paenibacillus sophorae</name>
    <dbReference type="NCBI Taxonomy" id="1333845"/>
    <lineage>
        <taxon>Bacteria</taxon>
        <taxon>Bacillati</taxon>
        <taxon>Bacillota</taxon>
        <taxon>Bacilli</taxon>
        <taxon>Bacillales</taxon>
        <taxon>Paenibacillaceae</taxon>
        <taxon>Paenibacillus</taxon>
    </lineage>
</organism>
<accession>A0A1H8NLW7</accession>
<sequence length="185" mass="21154">MAILQTQEYELEDLGLSVIIRSAVSTDATAVLSIHREVVEENKYVMTAHHEFHKTKESYQELIRAAGDHPSELFVVAAAEENVVGWLILYSPSLERRSHIREFGIMLSPGWRGQRIGKKLISTMLDWATACSAIEKICLEVFSSNENAIQLYRSFGFQEEGRRLKQIKLGIDHYVDLILMYKALR</sequence>
<dbReference type="EC" id="2.3.1.-" evidence="2"/>
<dbReference type="PANTHER" id="PTHR43415">
    <property type="entry name" value="SPERMIDINE N(1)-ACETYLTRANSFERASE"/>
    <property type="match status" value="1"/>
</dbReference>
<dbReference type="SUPFAM" id="SSF55729">
    <property type="entry name" value="Acyl-CoA N-acyltransferases (Nat)"/>
    <property type="match status" value="1"/>
</dbReference>
<evidence type="ECO:0000313" key="3">
    <source>
        <dbReference type="EMBL" id="SEO30509.1"/>
    </source>
</evidence>
<dbReference type="GO" id="GO:0016747">
    <property type="term" value="F:acyltransferase activity, transferring groups other than amino-acyl groups"/>
    <property type="evidence" value="ECO:0007669"/>
    <property type="project" value="InterPro"/>
</dbReference>
<keyword evidence="5" id="KW-1185">Reference proteome</keyword>
<dbReference type="EMBL" id="CP076607">
    <property type="protein sequence ID" value="QWU14557.1"/>
    <property type="molecule type" value="Genomic_DNA"/>
</dbReference>
<evidence type="ECO:0000313" key="2">
    <source>
        <dbReference type="EMBL" id="QWU14557.1"/>
    </source>
</evidence>
<proteinExistence type="predicted"/>
<dbReference type="Proteomes" id="UP000198809">
    <property type="component" value="Unassembled WGS sequence"/>
</dbReference>
<evidence type="ECO:0000259" key="1">
    <source>
        <dbReference type="PROSITE" id="PS51186"/>
    </source>
</evidence>
<keyword evidence="3" id="KW-0808">Transferase</keyword>
<dbReference type="AlphaFoldDB" id="A0A1H8NLW7"/>
<evidence type="ECO:0000313" key="5">
    <source>
        <dbReference type="Proteomes" id="UP000683429"/>
    </source>
</evidence>
<reference evidence="3 4" key="1">
    <citation type="submission" date="2016-10" db="EMBL/GenBank/DDBJ databases">
        <authorList>
            <person name="de Groot N.N."/>
        </authorList>
    </citation>
    <scope>NUCLEOTIDE SEQUENCE [LARGE SCALE GENOMIC DNA]</scope>
    <source>
        <strain evidence="3 4">CGMCC 1.10238</strain>
    </source>
</reference>
<evidence type="ECO:0000313" key="4">
    <source>
        <dbReference type="Proteomes" id="UP000198809"/>
    </source>
</evidence>
<dbReference type="InterPro" id="IPR016181">
    <property type="entry name" value="Acyl_CoA_acyltransferase"/>
</dbReference>
<dbReference type="EMBL" id="FODH01000006">
    <property type="protein sequence ID" value="SEO30509.1"/>
    <property type="molecule type" value="Genomic_DNA"/>
</dbReference>
<dbReference type="InterPro" id="IPR000182">
    <property type="entry name" value="GNAT_dom"/>
</dbReference>
<dbReference type="STRING" id="1333845.SAMN04487895_106306"/>